<evidence type="ECO:0000313" key="3">
    <source>
        <dbReference type="EMBL" id="CAL1146330.1"/>
    </source>
</evidence>
<feature type="region of interest" description="Disordered" evidence="1">
    <location>
        <begin position="1"/>
        <end position="54"/>
    </location>
</feature>
<reference evidence="3" key="2">
    <citation type="submission" date="2024-04" db="EMBL/GenBank/DDBJ databases">
        <authorList>
            <person name="Chen Y."/>
            <person name="Shah S."/>
            <person name="Dougan E. K."/>
            <person name="Thang M."/>
            <person name="Chan C."/>
        </authorList>
    </citation>
    <scope>NUCLEOTIDE SEQUENCE [LARGE SCALE GENOMIC DNA]</scope>
</reference>
<gene>
    <name evidence="2" type="ORF">C1SCF055_LOCUS19746</name>
</gene>
<evidence type="ECO:0000313" key="4">
    <source>
        <dbReference type="Proteomes" id="UP001152797"/>
    </source>
</evidence>
<comment type="caution">
    <text evidence="2">The sequence shown here is derived from an EMBL/GenBank/DDBJ whole genome shotgun (WGS) entry which is preliminary data.</text>
</comment>
<keyword evidence="4" id="KW-1185">Reference proteome</keyword>
<evidence type="ECO:0000256" key="1">
    <source>
        <dbReference type="SAM" id="MobiDB-lite"/>
    </source>
</evidence>
<dbReference type="EMBL" id="CAMXCT020001779">
    <property type="protein sequence ID" value="CAL1146330.1"/>
    <property type="molecule type" value="Genomic_DNA"/>
</dbReference>
<protein>
    <submittedName>
        <fullName evidence="2">Uncharacterized protein</fullName>
    </submittedName>
</protein>
<dbReference type="EMBL" id="CAMXCT010001779">
    <property type="protein sequence ID" value="CAI3992955.1"/>
    <property type="molecule type" value="Genomic_DNA"/>
</dbReference>
<evidence type="ECO:0000313" key="2">
    <source>
        <dbReference type="EMBL" id="CAI3992955.1"/>
    </source>
</evidence>
<accession>A0A9P1CJX6</accession>
<reference evidence="2" key="1">
    <citation type="submission" date="2022-10" db="EMBL/GenBank/DDBJ databases">
        <authorList>
            <person name="Chen Y."/>
            <person name="Dougan E. K."/>
            <person name="Chan C."/>
            <person name="Rhodes N."/>
            <person name="Thang M."/>
        </authorList>
    </citation>
    <scope>NUCLEOTIDE SEQUENCE</scope>
</reference>
<name>A0A9P1CJX6_9DINO</name>
<sequence length="75" mass="7533">MDDDDAVEASAPLPRKGGPKAGNAGAGNPTTYTMDDDDAVEASAPLSRKGGVPAGKGPCFLADFELMTLVAEGSH</sequence>
<dbReference type="AlphaFoldDB" id="A0A9P1CJX6"/>
<dbReference type="EMBL" id="CAMXCT030001779">
    <property type="protein sequence ID" value="CAL4780267.1"/>
    <property type="molecule type" value="Genomic_DNA"/>
</dbReference>
<proteinExistence type="predicted"/>
<organism evidence="2">
    <name type="scientific">Cladocopium goreaui</name>
    <dbReference type="NCBI Taxonomy" id="2562237"/>
    <lineage>
        <taxon>Eukaryota</taxon>
        <taxon>Sar</taxon>
        <taxon>Alveolata</taxon>
        <taxon>Dinophyceae</taxon>
        <taxon>Suessiales</taxon>
        <taxon>Symbiodiniaceae</taxon>
        <taxon>Cladocopium</taxon>
    </lineage>
</organism>
<dbReference type="Proteomes" id="UP001152797">
    <property type="component" value="Unassembled WGS sequence"/>
</dbReference>